<evidence type="ECO:0000313" key="3">
    <source>
        <dbReference type="Proteomes" id="UP000317043"/>
    </source>
</evidence>
<organism evidence="2 3">
    <name type="scientific">Stackebrandtia endophytica</name>
    <dbReference type="NCBI Taxonomy" id="1496996"/>
    <lineage>
        <taxon>Bacteria</taxon>
        <taxon>Bacillati</taxon>
        <taxon>Actinomycetota</taxon>
        <taxon>Actinomycetes</taxon>
        <taxon>Glycomycetales</taxon>
        <taxon>Glycomycetaceae</taxon>
        <taxon>Stackebrandtia</taxon>
    </lineage>
</organism>
<keyword evidence="1" id="KW-0732">Signal</keyword>
<reference evidence="2 3" key="1">
    <citation type="submission" date="2019-06" db="EMBL/GenBank/DDBJ databases">
        <title>Sequencing the genomes of 1000 actinobacteria strains.</title>
        <authorList>
            <person name="Klenk H.-P."/>
        </authorList>
    </citation>
    <scope>NUCLEOTIDE SEQUENCE [LARGE SCALE GENOMIC DNA]</scope>
    <source>
        <strain evidence="2 3">DSM 45928</strain>
    </source>
</reference>
<dbReference type="AlphaFoldDB" id="A0A543AQI9"/>
<evidence type="ECO:0000256" key="1">
    <source>
        <dbReference type="SAM" id="SignalP"/>
    </source>
</evidence>
<comment type="caution">
    <text evidence="2">The sequence shown here is derived from an EMBL/GenBank/DDBJ whole genome shotgun (WGS) entry which is preliminary data.</text>
</comment>
<dbReference type="Proteomes" id="UP000317043">
    <property type="component" value="Unassembled WGS sequence"/>
</dbReference>
<dbReference type="EMBL" id="VFOW01000001">
    <property type="protein sequence ID" value="TQL74861.1"/>
    <property type="molecule type" value="Genomic_DNA"/>
</dbReference>
<evidence type="ECO:0000313" key="2">
    <source>
        <dbReference type="EMBL" id="TQL74861.1"/>
    </source>
</evidence>
<protein>
    <submittedName>
        <fullName evidence="2">Uncharacterized protein</fullName>
    </submittedName>
</protein>
<gene>
    <name evidence="2" type="ORF">FB566_0350</name>
</gene>
<feature type="signal peptide" evidence="1">
    <location>
        <begin position="1"/>
        <end position="16"/>
    </location>
</feature>
<dbReference type="InParanoid" id="A0A543AQI9"/>
<feature type="chain" id="PRO_5022069267" evidence="1">
    <location>
        <begin position="17"/>
        <end position="135"/>
    </location>
</feature>
<accession>A0A543AQI9</accession>
<sequence>MVAGVGLLFFAGCSSAAPLPEALPTPAEARLGAADDDSFTAVQLALASLHEDLSRHYDGPWDVEYYTFPDSDATRWSALQSLYQNALGPGWELDERYPGEAFDYLQKVWSNGNTAIAIALVGGESTDTLIVLSPG</sequence>
<proteinExistence type="predicted"/>
<keyword evidence="3" id="KW-1185">Reference proteome</keyword>
<name>A0A543AQI9_9ACTN</name>